<dbReference type="EMBL" id="CP019640">
    <property type="protein sequence ID" value="AQQ53196.1"/>
    <property type="molecule type" value="Genomic_DNA"/>
</dbReference>
<feature type="binding site" evidence="8">
    <location>
        <position position="429"/>
    </location>
    <ligand>
        <name>Zn(2+)</name>
        <dbReference type="ChEBI" id="CHEBI:29105"/>
        <label>2</label>
    </ligand>
</feature>
<feature type="signal peptide" evidence="10">
    <location>
        <begin position="1"/>
        <end position="25"/>
    </location>
</feature>
<feature type="binding site" evidence="8">
    <location>
        <position position="293"/>
    </location>
    <ligand>
        <name>Zn(2+)</name>
        <dbReference type="ChEBI" id="CHEBI:29105"/>
        <label>2</label>
    </ligand>
</feature>
<feature type="binding site" evidence="8">
    <location>
        <position position="65"/>
    </location>
    <ligand>
        <name>Zn(2+)</name>
        <dbReference type="ChEBI" id="CHEBI:29105"/>
        <label>2</label>
    </ligand>
</feature>
<feature type="binding site" evidence="8">
    <location>
        <position position="65"/>
    </location>
    <ligand>
        <name>Mg(2+)</name>
        <dbReference type="ChEBI" id="CHEBI:18420"/>
    </ligand>
</feature>
<evidence type="ECO:0000256" key="8">
    <source>
        <dbReference type="PIRSR" id="PIRSR601952-2"/>
    </source>
</evidence>
<feature type="chain" id="PRO_5038632139" evidence="10">
    <location>
        <begin position="26"/>
        <end position="470"/>
    </location>
</feature>
<evidence type="ECO:0000256" key="2">
    <source>
        <dbReference type="ARBA" id="ARBA00022553"/>
    </source>
</evidence>
<dbReference type="GO" id="GO:0004035">
    <property type="term" value="F:alkaline phosphatase activity"/>
    <property type="evidence" value="ECO:0007669"/>
    <property type="project" value="TreeGrafter"/>
</dbReference>
<evidence type="ECO:0000256" key="3">
    <source>
        <dbReference type="ARBA" id="ARBA00022723"/>
    </source>
</evidence>
<accession>A0A1Q2KYI7</accession>
<keyword evidence="4" id="KW-0378">Hydrolase</keyword>
<evidence type="ECO:0000256" key="7">
    <source>
        <dbReference type="PIRSR" id="PIRSR601952-1"/>
    </source>
</evidence>
<keyword evidence="2" id="KW-0597">Phosphoprotein</keyword>
<dbReference type="KEGG" id="pmar:B0X71_08935"/>
<dbReference type="SMART" id="SM00098">
    <property type="entry name" value="alkPPc"/>
    <property type="match status" value="1"/>
</dbReference>
<dbReference type="InterPro" id="IPR001952">
    <property type="entry name" value="Alkaline_phosphatase"/>
</dbReference>
<dbReference type="CDD" id="cd16012">
    <property type="entry name" value="ALP"/>
    <property type="match status" value="1"/>
</dbReference>
<dbReference type="InterPro" id="IPR018299">
    <property type="entry name" value="Alkaline_phosphatase_AS"/>
</dbReference>
<feature type="binding site" evidence="8">
    <location>
        <position position="165"/>
    </location>
    <ligand>
        <name>Mg(2+)</name>
        <dbReference type="ChEBI" id="CHEBI:18420"/>
    </ligand>
</feature>
<feature type="binding site" evidence="8">
    <location>
        <position position="336"/>
    </location>
    <ligand>
        <name>Zn(2+)</name>
        <dbReference type="ChEBI" id="CHEBI:29105"/>
        <label>2</label>
    </ligand>
</feature>
<dbReference type="SUPFAM" id="SSF53649">
    <property type="entry name" value="Alkaline phosphatase-like"/>
    <property type="match status" value="1"/>
</dbReference>
<keyword evidence="10" id="KW-0732">Signal</keyword>
<dbReference type="InterPro" id="IPR017850">
    <property type="entry name" value="Alkaline_phosphatase_core_sf"/>
</dbReference>
<feature type="active site" description="Phosphoserine intermediate" evidence="7">
    <location>
        <position position="114"/>
    </location>
</feature>
<feature type="binding site" evidence="8">
    <location>
        <position position="335"/>
    </location>
    <ligand>
        <name>Zn(2+)</name>
        <dbReference type="ChEBI" id="CHEBI:29105"/>
        <label>2</label>
    </ligand>
</feature>
<evidence type="ECO:0000256" key="10">
    <source>
        <dbReference type="SAM" id="SignalP"/>
    </source>
</evidence>
<evidence type="ECO:0000313" key="11">
    <source>
        <dbReference type="EMBL" id="AQQ53196.1"/>
    </source>
</evidence>
<evidence type="ECO:0000256" key="1">
    <source>
        <dbReference type="ARBA" id="ARBA00005984"/>
    </source>
</evidence>
<protein>
    <submittedName>
        <fullName evidence="11">Alkaline phosphatase</fullName>
    </submittedName>
</protein>
<comment type="similarity">
    <text evidence="1 9">Belongs to the alkaline phosphatase family.</text>
</comment>
<comment type="cofactor">
    <cofactor evidence="8">
        <name>Mg(2+)</name>
        <dbReference type="ChEBI" id="CHEBI:18420"/>
    </cofactor>
    <text evidence="8">Binds 1 Mg(2+) ion.</text>
</comment>
<evidence type="ECO:0000313" key="12">
    <source>
        <dbReference type="Proteomes" id="UP000188184"/>
    </source>
</evidence>
<gene>
    <name evidence="11" type="ORF">B0X71_08935</name>
</gene>
<evidence type="ECO:0000256" key="5">
    <source>
        <dbReference type="ARBA" id="ARBA00022833"/>
    </source>
</evidence>
<feature type="binding site" evidence="8">
    <location>
        <position position="167"/>
    </location>
    <ligand>
        <name>Mg(2+)</name>
        <dbReference type="ChEBI" id="CHEBI:18420"/>
    </ligand>
</feature>
<evidence type="ECO:0000256" key="4">
    <source>
        <dbReference type="ARBA" id="ARBA00022801"/>
    </source>
</evidence>
<comment type="cofactor">
    <cofactor evidence="8">
        <name>Zn(2+)</name>
        <dbReference type="ChEBI" id="CHEBI:29105"/>
    </cofactor>
    <text evidence="8">Binds 2 Zn(2+) ions.</text>
</comment>
<keyword evidence="6 8" id="KW-0460">Magnesium</keyword>
<feature type="binding site" evidence="8">
    <location>
        <position position="288"/>
    </location>
    <ligand>
        <name>Mg(2+)</name>
        <dbReference type="ChEBI" id="CHEBI:18420"/>
    </ligand>
</feature>
<sequence>MINKRQGKKLLPAMVISSLLVGGFAAGYPGAAAKGENPAQNPETAVKEANQKQAKIKNVIFLIGDGMGPAYNTAYRAFKDNQATPYMEKTAFDTYLVGMQQTYSWDPEQSVTDSAAAATSLAAGIKTYNGAIAVDMEKNDVKTVLETAKEDGKATGLVATSQINHATPASFGSHDESRHNYNDIADDYFDDLVNGEHKVDVLLGGGTSYFDRADRNLTAEFAEDGYGVVTTRAELLKDESDQLLGLFAPKGLDKAIDRNEETPSLAEMTDEALERLSEDQDGFFLMVEGSQIDWAGHDNDIVGAMSEMEDFEKAFARAIEFAEQDEHTLVITTADHSTGGFALGRDGEYKWDPRPLQAAERTPDFMAAQIAAGSPVEEVLAEYINLDLTAEEVQSVKDAAASGKAVEIDNAIEHIFNIRSGTGWTTGGHTGVDVNVYAYGPQWEEFVGLHDNHILGQKVMEVFSNTRNGK</sequence>
<reference evidence="11 12" key="1">
    <citation type="submission" date="2017-02" db="EMBL/GenBank/DDBJ databases">
        <title>The complete genomic sequence of a novel cold adapted crude oil-degrading bacterium Planococcus qaidamina Y42.</title>
        <authorList>
            <person name="Yang R."/>
        </authorList>
    </citation>
    <scope>NUCLEOTIDE SEQUENCE [LARGE SCALE GENOMIC DNA]</scope>
    <source>
        <strain evidence="11 12">Y42</strain>
    </source>
</reference>
<keyword evidence="12" id="KW-1185">Reference proteome</keyword>
<dbReference type="Pfam" id="PF00245">
    <property type="entry name" value="Alk_phosphatase"/>
    <property type="match status" value="1"/>
</dbReference>
<dbReference type="Gene3D" id="3.40.720.10">
    <property type="entry name" value="Alkaline Phosphatase, subunit A"/>
    <property type="match status" value="1"/>
</dbReference>
<dbReference type="PANTHER" id="PTHR11596:SF5">
    <property type="entry name" value="ALKALINE PHOSPHATASE"/>
    <property type="match status" value="1"/>
</dbReference>
<keyword evidence="3 8" id="KW-0479">Metal-binding</keyword>
<organism evidence="11 12">
    <name type="scientific">Planococcus lenghuensis</name>
    <dbReference type="NCBI Taxonomy" id="2213202"/>
    <lineage>
        <taxon>Bacteria</taxon>
        <taxon>Bacillati</taxon>
        <taxon>Bacillota</taxon>
        <taxon>Bacilli</taxon>
        <taxon>Bacillales</taxon>
        <taxon>Caryophanaceae</taxon>
        <taxon>Planococcus</taxon>
    </lineage>
</organism>
<dbReference type="Proteomes" id="UP000188184">
    <property type="component" value="Chromosome"/>
</dbReference>
<name>A0A1Q2KYI7_9BACL</name>
<dbReference type="AlphaFoldDB" id="A0A1Q2KYI7"/>
<dbReference type="OrthoDB" id="9794455at2"/>
<feature type="binding site" evidence="8">
    <location>
        <position position="297"/>
    </location>
    <ligand>
        <name>Zn(2+)</name>
        <dbReference type="ChEBI" id="CHEBI:29105"/>
        <label>2</label>
    </ligand>
</feature>
<dbReference type="PROSITE" id="PS00123">
    <property type="entry name" value="ALKALINE_PHOSPHATASE"/>
    <property type="match status" value="1"/>
</dbReference>
<dbReference type="RefSeq" id="WP_077589082.1">
    <property type="nucleotide sequence ID" value="NZ_CP019640.1"/>
</dbReference>
<keyword evidence="5 8" id="KW-0862">Zinc</keyword>
<evidence type="ECO:0000256" key="9">
    <source>
        <dbReference type="RuleBase" id="RU003946"/>
    </source>
</evidence>
<dbReference type="PANTHER" id="PTHR11596">
    <property type="entry name" value="ALKALINE PHOSPHATASE"/>
    <property type="match status" value="1"/>
</dbReference>
<dbReference type="GO" id="GO:0046872">
    <property type="term" value="F:metal ion binding"/>
    <property type="evidence" value="ECO:0007669"/>
    <property type="project" value="UniProtKB-KW"/>
</dbReference>
<dbReference type="Gene3D" id="1.10.60.40">
    <property type="match status" value="1"/>
</dbReference>
<dbReference type="PRINTS" id="PR00113">
    <property type="entry name" value="ALKPHPHTASE"/>
</dbReference>
<proteinExistence type="inferred from homology"/>
<evidence type="ECO:0000256" key="6">
    <source>
        <dbReference type="ARBA" id="ARBA00022842"/>
    </source>
</evidence>